<dbReference type="FunFam" id="1.20.120.310:FF:000001">
    <property type="entry name" value="Sulfhydryl oxidase"/>
    <property type="match status" value="1"/>
</dbReference>
<comment type="catalytic activity">
    <reaction evidence="12 13">
        <text>2 R'C(R)SH + O2 = R'C(R)S-S(R)CR' + H2O2</text>
        <dbReference type="Rhea" id="RHEA:17357"/>
        <dbReference type="ChEBI" id="CHEBI:15379"/>
        <dbReference type="ChEBI" id="CHEBI:16240"/>
        <dbReference type="ChEBI" id="CHEBI:16520"/>
        <dbReference type="ChEBI" id="CHEBI:17412"/>
        <dbReference type="EC" id="1.8.3.2"/>
    </reaction>
</comment>
<feature type="transmembrane region" description="Helical" evidence="13">
    <location>
        <begin position="779"/>
        <end position="796"/>
    </location>
</feature>
<dbReference type="PROSITE" id="PS00194">
    <property type="entry name" value="THIOREDOXIN_1"/>
    <property type="match status" value="1"/>
</dbReference>
<keyword evidence="5 13" id="KW-0285">Flavoprotein</keyword>
<feature type="region of interest" description="Disordered" evidence="14">
    <location>
        <begin position="556"/>
        <end position="641"/>
    </location>
</feature>
<dbReference type="EC" id="1.8.3.2" evidence="13"/>
<dbReference type="InterPro" id="IPR041269">
    <property type="entry name" value="QSOX_Trx1"/>
</dbReference>
<name>A0A3Q3H3G0_KRYMA</name>
<dbReference type="PANTHER" id="PTHR22897:SF6">
    <property type="entry name" value="SULFHYDRYL OXIDASE 1"/>
    <property type="match status" value="1"/>
</dbReference>
<dbReference type="InterPro" id="IPR036249">
    <property type="entry name" value="Thioredoxin-like_sf"/>
</dbReference>
<dbReference type="CTD" id="5768"/>
<evidence type="ECO:0000256" key="10">
    <source>
        <dbReference type="ARBA" id="ARBA00023180"/>
    </source>
</evidence>
<dbReference type="AlphaFoldDB" id="A0A3Q3H3G0"/>
<dbReference type="InterPro" id="IPR013766">
    <property type="entry name" value="Thioredoxin_domain"/>
</dbReference>
<dbReference type="Pfam" id="PF18371">
    <property type="entry name" value="FAD_SOX"/>
    <property type="match status" value="1"/>
</dbReference>
<dbReference type="InterPro" id="IPR040986">
    <property type="entry name" value="QSOX_FAD-bd_dom"/>
</dbReference>
<dbReference type="FunFam" id="1.20.120.1960:FF:000001">
    <property type="entry name" value="Sulfhydryl oxidase"/>
    <property type="match status" value="1"/>
</dbReference>
<evidence type="ECO:0000259" key="17">
    <source>
        <dbReference type="PROSITE" id="PS51352"/>
    </source>
</evidence>
<evidence type="ECO:0000313" key="18">
    <source>
        <dbReference type="Ensembl" id="ENSKMAP00000030077.1"/>
    </source>
</evidence>
<evidence type="ECO:0000256" key="8">
    <source>
        <dbReference type="ARBA" id="ARBA00023002"/>
    </source>
</evidence>
<comment type="cofactor">
    <cofactor evidence="1 13">
        <name>FAD</name>
        <dbReference type="ChEBI" id="CHEBI:57692"/>
    </cofactor>
</comment>
<dbReference type="Pfam" id="PF04777">
    <property type="entry name" value="Evr1_Alr"/>
    <property type="match status" value="1"/>
</dbReference>
<dbReference type="Proteomes" id="UP000264800">
    <property type="component" value="Unplaced"/>
</dbReference>
<dbReference type="CDD" id="cd02992">
    <property type="entry name" value="PDI_a_QSOX"/>
    <property type="match status" value="1"/>
</dbReference>
<keyword evidence="19" id="KW-1185">Reference proteome</keyword>
<sequence>MARLGATSRFASRSRTESSALFSCLWLVLASAASAGLYTASDQVVLLSRRNVGSALVNSSAAMVVEFYASWCGHCVAFSPVYKKLARDIKEWKPAVNIAAIDCGNEENSKVCMEYEIRGYPTIKFFPAYSEADSTGVSLRASSRDVLGLRRRVIDHLEGHKEPWPPACPPLEPISQAEIDVFFETNSVQHLALIFEDVKSYIGREVTLDLLQFENIAVRRVLNTDQSLVTKLGVTEFPSCYLYYPSGNFTRLMVNYEARTFYFYALQRLPAVVRSGKPPVVLTEIHTNRTEEPWRPFNRSRVYMADLESALHYSLRVELAAREVIEGDALNALNKYVSVLAKYFPGRPTVVNLLKSLNSWLQNQTAGQISYEAFKKVLDNTAQAPNAALPEGVRWVGCQGSQPHFRRYPCGMWTLFHVLTVQANVTGGSDPLEVLNAMRNYIHHFFGCRYCAEHFENMAKDSLELVYTLESAIMWLWSRHNRVNNRIAGALSEDPLFPKIQWPPPEMCPFCHTVSKSGEHKWNNEQVLSFLVSYFDSSSILTDYLEDENQILEKQKEKHVKHRERKAREAVNPVPPSPSPSPAQEEEEEEESPQDEAMTYEEEEAQAASEMEGKSSEPTPWAQTDIELGRGRRQAPRSSRFAGMRFGKQRDDHGLQSILGMRFREKRDDIVDLDSFVNQHFKDKALQMAASSRVKQRTLQTKVEQEPRPAFGLSMELDAALGMMGLQRMDADLEVKEKRRQKRELAGQYFGRETELTHKGHWMSALSIGFSNLDVSLCVILYSLSAMCLLLMYLFFKHRLKRRRVKIALP</sequence>
<dbReference type="Pfam" id="PF18108">
    <property type="entry name" value="QSOX_Trx1"/>
    <property type="match status" value="1"/>
</dbReference>
<keyword evidence="13" id="KW-0472">Membrane</keyword>
<evidence type="ECO:0000256" key="13">
    <source>
        <dbReference type="RuleBase" id="RU371123"/>
    </source>
</evidence>
<dbReference type="GO" id="GO:0016971">
    <property type="term" value="F:flavin-dependent sulfhydryl oxidase activity"/>
    <property type="evidence" value="ECO:0007669"/>
    <property type="project" value="InterPro"/>
</dbReference>
<dbReference type="GeneID" id="108230841"/>
<dbReference type="InterPro" id="IPR042568">
    <property type="entry name" value="QSOX_FAD-bd_sf"/>
</dbReference>
<evidence type="ECO:0000256" key="11">
    <source>
        <dbReference type="ARBA" id="ARBA00045804"/>
    </source>
</evidence>
<dbReference type="STRING" id="37003.ENSKMAP00000030077"/>
<proteinExistence type="inferred from homology"/>
<dbReference type="Gene3D" id="1.20.120.1960">
    <property type="entry name" value="QSOX sulfhydryl oxidase domain"/>
    <property type="match status" value="1"/>
</dbReference>
<evidence type="ECO:0000313" key="19">
    <source>
        <dbReference type="Proteomes" id="UP000264800"/>
    </source>
</evidence>
<accession>A0A3Q3H3G0</accession>
<dbReference type="KEGG" id="kmr:108230841"/>
<evidence type="ECO:0000256" key="9">
    <source>
        <dbReference type="ARBA" id="ARBA00023157"/>
    </source>
</evidence>
<dbReference type="GO" id="GO:0000139">
    <property type="term" value="C:Golgi membrane"/>
    <property type="evidence" value="ECO:0007669"/>
    <property type="project" value="TreeGrafter"/>
</dbReference>
<evidence type="ECO:0000256" key="15">
    <source>
        <dbReference type="SAM" id="SignalP"/>
    </source>
</evidence>
<dbReference type="GO" id="GO:0005615">
    <property type="term" value="C:extracellular space"/>
    <property type="evidence" value="ECO:0007669"/>
    <property type="project" value="TreeGrafter"/>
</dbReference>
<dbReference type="FunFam" id="3.40.30.10:FF:000080">
    <property type="entry name" value="Sulfhydryl oxidase"/>
    <property type="match status" value="1"/>
</dbReference>
<dbReference type="GO" id="GO:0003756">
    <property type="term" value="F:protein disulfide isomerase activity"/>
    <property type="evidence" value="ECO:0007669"/>
    <property type="project" value="TreeGrafter"/>
</dbReference>
<dbReference type="OMA" id="YGELWNE"/>
<dbReference type="PROSITE" id="PS51352">
    <property type="entry name" value="THIOREDOXIN_2"/>
    <property type="match status" value="1"/>
</dbReference>
<dbReference type="FunFam" id="3.40.30.10:FF:000073">
    <property type="entry name" value="Sulfhydryl oxidase"/>
    <property type="match status" value="1"/>
</dbReference>
<dbReference type="InterPro" id="IPR036774">
    <property type="entry name" value="ERV/ALR_sulphydryl_oxid_sf"/>
</dbReference>
<dbReference type="InterPro" id="IPR039798">
    <property type="entry name" value="Sulfhydryl_oxidase"/>
</dbReference>
<keyword evidence="6 15" id="KW-0732">Signal</keyword>
<feature type="chain" id="PRO_5018625662" description="Sulfhydryl oxidase" evidence="15">
    <location>
        <begin position="36"/>
        <end position="810"/>
    </location>
</feature>
<dbReference type="Pfam" id="PF00085">
    <property type="entry name" value="Thioredoxin"/>
    <property type="match status" value="1"/>
</dbReference>
<keyword evidence="8 13" id="KW-0560">Oxidoreductase</keyword>
<keyword evidence="9" id="KW-1015">Disulfide bond</keyword>
<keyword evidence="4" id="KW-0964">Secreted</keyword>
<feature type="domain" description="Thioredoxin" evidence="17">
    <location>
        <begin position="26"/>
        <end position="159"/>
    </location>
</feature>
<organism evidence="18 19">
    <name type="scientific">Kryptolebias marmoratus</name>
    <name type="common">Mangrove killifish</name>
    <name type="synonym">Rivulus marmoratus</name>
    <dbReference type="NCBI Taxonomy" id="37003"/>
    <lineage>
        <taxon>Eukaryota</taxon>
        <taxon>Metazoa</taxon>
        <taxon>Chordata</taxon>
        <taxon>Craniata</taxon>
        <taxon>Vertebrata</taxon>
        <taxon>Euteleostomi</taxon>
        <taxon>Actinopterygii</taxon>
        <taxon>Neopterygii</taxon>
        <taxon>Teleostei</taxon>
        <taxon>Neoteleostei</taxon>
        <taxon>Acanthomorphata</taxon>
        <taxon>Ovalentaria</taxon>
        <taxon>Atherinomorphae</taxon>
        <taxon>Cyprinodontiformes</taxon>
        <taxon>Rivulidae</taxon>
        <taxon>Kryptolebias</taxon>
    </lineage>
</organism>
<dbReference type="Gene3D" id="1.20.120.310">
    <property type="entry name" value="ERV/ALR sulfhydryl oxidase domain"/>
    <property type="match status" value="1"/>
</dbReference>
<dbReference type="InterPro" id="IPR017937">
    <property type="entry name" value="Thioredoxin_CS"/>
</dbReference>
<dbReference type="GO" id="GO:0006457">
    <property type="term" value="P:protein folding"/>
    <property type="evidence" value="ECO:0007669"/>
    <property type="project" value="TreeGrafter"/>
</dbReference>
<feature type="signal peptide" evidence="15">
    <location>
        <begin position="1"/>
        <end position="35"/>
    </location>
</feature>
<comment type="subcellular location">
    <subcellularLocation>
        <location evidence="2">Secreted</location>
    </subcellularLocation>
</comment>
<dbReference type="InterPro" id="IPR017905">
    <property type="entry name" value="ERV/ALR_sulphydryl_oxidase"/>
</dbReference>
<keyword evidence="13" id="KW-0812">Transmembrane</keyword>
<dbReference type="PANTHER" id="PTHR22897">
    <property type="entry name" value="QUIESCIN Q6-RELATED SULFHYDRYL OXIDASE"/>
    <property type="match status" value="1"/>
</dbReference>
<keyword evidence="7 13" id="KW-0274">FAD</keyword>
<keyword evidence="10" id="KW-0325">Glycoprotein</keyword>
<comment type="similarity">
    <text evidence="3 13">Belongs to the quiescin-sulfhydryl oxidase (QSOX) family.</text>
</comment>
<evidence type="ECO:0000256" key="7">
    <source>
        <dbReference type="ARBA" id="ARBA00022827"/>
    </source>
</evidence>
<evidence type="ECO:0000256" key="5">
    <source>
        <dbReference type="ARBA" id="ARBA00022630"/>
    </source>
</evidence>
<evidence type="ECO:0000256" key="1">
    <source>
        <dbReference type="ARBA" id="ARBA00001974"/>
    </source>
</evidence>
<evidence type="ECO:0000256" key="6">
    <source>
        <dbReference type="ARBA" id="ARBA00022729"/>
    </source>
</evidence>
<feature type="compositionally biased region" description="Acidic residues" evidence="14">
    <location>
        <begin position="584"/>
        <end position="605"/>
    </location>
</feature>
<dbReference type="OrthoDB" id="59470at2759"/>
<evidence type="ECO:0000256" key="12">
    <source>
        <dbReference type="ARBA" id="ARBA00048864"/>
    </source>
</evidence>
<dbReference type="PRINTS" id="PR00421">
    <property type="entry name" value="THIOREDOXIN"/>
</dbReference>
<evidence type="ECO:0000256" key="3">
    <source>
        <dbReference type="ARBA" id="ARBA00006041"/>
    </source>
</evidence>
<dbReference type="GeneTree" id="ENSGT00940000159504"/>
<evidence type="ECO:0000259" key="16">
    <source>
        <dbReference type="PROSITE" id="PS51324"/>
    </source>
</evidence>
<dbReference type="PROSITE" id="PS51324">
    <property type="entry name" value="ERV_ALR"/>
    <property type="match status" value="1"/>
</dbReference>
<evidence type="ECO:0000256" key="4">
    <source>
        <dbReference type="ARBA" id="ARBA00022525"/>
    </source>
</evidence>
<feature type="domain" description="ERV/ALR sulfhydryl oxidase" evidence="16">
    <location>
        <begin position="401"/>
        <end position="502"/>
    </location>
</feature>
<evidence type="ECO:0000256" key="2">
    <source>
        <dbReference type="ARBA" id="ARBA00004613"/>
    </source>
</evidence>
<comment type="function">
    <text evidence="11">Catalyzes the oxidation of sulfhydryl groups in peptide and protein thiols to disulfides with the reduction of oxygen to hydrogen peroxide. Plays a role in disulfide bond formation in a variety of extracellular proteins. In fibroblasts, required for normal incorporation of laminin into the extracellular matrix, and thereby for normal cell-cell adhesion and cell migration.</text>
</comment>
<evidence type="ECO:0000256" key="14">
    <source>
        <dbReference type="SAM" id="MobiDB-lite"/>
    </source>
</evidence>
<keyword evidence="13" id="KW-1133">Transmembrane helix</keyword>
<reference evidence="18" key="1">
    <citation type="submission" date="2025-08" db="UniProtKB">
        <authorList>
            <consortium name="Ensembl"/>
        </authorList>
    </citation>
    <scope>IDENTIFICATION</scope>
</reference>
<dbReference type="Gene3D" id="3.40.30.10">
    <property type="entry name" value="Glutaredoxin"/>
    <property type="match status" value="2"/>
</dbReference>
<dbReference type="SUPFAM" id="SSF69000">
    <property type="entry name" value="FAD-dependent thiol oxidase"/>
    <property type="match status" value="1"/>
</dbReference>
<dbReference type="Ensembl" id="ENSKMAT00000030449.1">
    <property type="protein sequence ID" value="ENSKMAP00000030077.1"/>
    <property type="gene ID" value="ENSKMAG00000022222.1"/>
</dbReference>
<dbReference type="SUPFAM" id="SSF52833">
    <property type="entry name" value="Thioredoxin-like"/>
    <property type="match status" value="1"/>
</dbReference>
<protein>
    <recommendedName>
        <fullName evidence="13">Sulfhydryl oxidase</fullName>
        <ecNumber evidence="13">1.8.3.2</ecNumber>
    </recommendedName>
</protein>
<reference evidence="18" key="2">
    <citation type="submission" date="2025-09" db="UniProtKB">
        <authorList>
            <consortium name="Ensembl"/>
        </authorList>
    </citation>
    <scope>IDENTIFICATION</scope>
</reference>
<dbReference type="RefSeq" id="XP_017262908.1">
    <property type="nucleotide sequence ID" value="XM_017407419.3"/>
</dbReference>